<evidence type="ECO:0000313" key="1">
    <source>
        <dbReference type="EMBL" id="KAF4683095.1"/>
    </source>
</evidence>
<dbReference type="AlphaFoldDB" id="A0A7J6NGT3"/>
<evidence type="ECO:0000313" key="2">
    <source>
        <dbReference type="Proteomes" id="UP000541610"/>
    </source>
</evidence>
<sequence>MVLTLNLRWCSMSVELSVTQSLAREAQLYRRVPEVLNENLSAQCRPSGPQRSEHLRFADCQGVGGLAVSNPVRRRISRVEALQWPGRLPTPHQRTLLT</sequence>
<organism evidence="1 2">
    <name type="scientific">Perkinsus olseni</name>
    <name type="common">Perkinsus atlanticus</name>
    <dbReference type="NCBI Taxonomy" id="32597"/>
    <lineage>
        <taxon>Eukaryota</taxon>
        <taxon>Sar</taxon>
        <taxon>Alveolata</taxon>
        <taxon>Perkinsozoa</taxon>
        <taxon>Perkinsea</taxon>
        <taxon>Perkinsida</taxon>
        <taxon>Perkinsidae</taxon>
        <taxon>Perkinsus</taxon>
    </lineage>
</organism>
<comment type="caution">
    <text evidence="1">The sequence shown here is derived from an EMBL/GenBank/DDBJ whole genome shotgun (WGS) entry which is preliminary data.</text>
</comment>
<name>A0A7J6NGT3_PEROL</name>
<dbReference type="EMBL" id="JABANP010000389">
    <property type="protein sequence ID" value="KAF4683095.1"/>
    <property type="molecule type" value="Genomic_DNA"/>
</dbReference>
<accession>A0A7J6NGT3</accession>
<proteinExistence type="predicted"/>
<reference evidence="1 2" key="1">
    <citation type="submission" date="2020-04" db="EMBL/GenBank/DDBJ databases">
        <title>Perkinsus olseni comparative genomics.</title>
        <authorList>
            <person name="Bogema D.R."/>
        </authorList>
    </citation>
    <scope>NUCLEOTIDE SEQUENCE [LARGE SCALE GENOMIC DNA]</scope>
    <source>
        <strain evidence="1">00978-12</strain>
    </source>
</reference>
<gene>
    <name evidence="1" type="ORF">FOZ60_009596</name>
</gene>
<dbReference type="Proteomes" id="UP000541610">
    <property type="component" value="Unassembled WGS sequence"/>
</dbReference>
<protein>
    <submittedName>
        <fullName evidence="1">Uncharacterized protein</fullName>
    </submittedName>
</protein>